<reference evidence="3" key="2">
    <citation type="journal article" date="2024" name="Plant">
        <title>Genomic evolution and insights into agronomic trait innovations of Sesamum species.</title>
        <authorList>
            <person name="Miao H."/>
            <person name="Wang L."/>
            <person name="Qu L."/>
            <person name="Liu H."/>
            <person name="Sun Y."/>
            <person name="Le M."/>
            <person name="Wang Q."/>
            <person name="Wei S."/>
            <person name="Zheng Y."/>
            <person name="Lin W."/>
            <person name="Duan Y."/>
            <person name="Cao H."/>
            <person name="Xiong S."/>
            <person name="Wang X."/>
            <person name="Wei L."/>
            <person name="Li C."/>
            <person name="Ma Q."/>
            <person name="Ju M."/>
            <person name="Zhao R."/>
            <person name="Li G."/>
            <person name="Mu C."/>
            <person name="Tian Q."/>
            <person name="Mei H."/>
            <person name="Zhang T."/>
            <person name="Gao T."/>
            <person name="Zhang H."/>
        </authorList>
    </citation>
    <scope>NUCLEOTIDE SEQUENCE</scope>
    <source>
        <strain evidence="3">KEN1</strain>
    </source>
</reference>
<dbReference type="InterPro" id="IPR029472">
    <property type="entry name" value="Copia-like_N"/>
</dbReference>
<evidence type="ECO:0000256" key="1">
    <source>
        <dbReference type="SAM" id="MobiDB-lite"/>
    </source>
</evidence>
<name>A0AAW2UKJ8_9LAMI</name>
<sequence>MASSSNTVPDASAGGIGSGNEVTNTKIQVLDHPGMVMILAPLNGNNWLSWSRSVRTALEERDKLGFIDGSREKPAKGFAKLRQW</sequence>
<dbReference type="PANTHER" id="PTHR37610">
    <property type="entry name" value="CCHC-TYPE DOMAIN-CONTAINING PROTEIN"/>
    <property type="match status" value="1"/>
</dbReference>
<dbReference type="EMBL" id="JACGWN010000012">
    <property type="protein sequence ID" value="KAL0415871.1"/>
    <property type="molecule type" value="Genomic_DNA"/>
</dbReference>
<feature type="region of interest" description="Disordered" evidence="1">
    <location>
        <begin position="1"/>
        <end position="21"/>
    </location>
</feature>
<dbReference type="AlphaFoldDB" id="A0AAW2UKJ8"/>
<comment type="caution">
    <text evidence="3">The sequence shown here is derived from an EMBL/GenBank/DDBJ whole genome shotgun (WGS) entry which is preliminary data.</text>
</comment>
<gene>
    <name evidence="3" type="ORF">Slati_3419000</name>
</gene>
<organism evidence="3">
    <name type="scientific">Sesamum latifolium</name>
    <dbReference type="NCBI Taxonomy" id="2727402"/>
    <lineage>
        <taxon>Eukaryota</taxon>
        <taxon>Viridiplantae</taxon>
        <taxon>Streptophyta</taxon>
        <taxon>Embryophyta</taxon>
        <taxon>Tracheophyta</taxon>
        <taxon>Spermatophyta</taxon>
        <taxon>Magnoliopsida</taxon>
        <taxon>eudicotyledons</taxon>
        <taxon>Gunneridae</taxon>
        <taxon>Pentapetalae</taxon>
        <taxon>asterids</taxon>
        <taxon>lamiids</taxon>
        <taxon>Lamiales</taxon>
        <taxon>Pedaliaceae</taxon>
        <taxon>Sesamum</taxon>
    </lineage>
</organism>
<dbReference type="Pfam" id="PF14244">
    <property type="entry name" value="Retrotran_gag_3"/>
    <property type="match status" value="1"/>
</dbReference>
<evidence type="ECO:0000259" key="2">
    <source>
        <dbReference type="Pfam" id="PF14244"/>
    </source>
</evidence>
<protein>
    <recommendedName>
        <fullName evidence="2">Retrotransposon Copia-like N-terminal domain-containing protein</fullName>
    </recommendedName>
</protein>
<feature type="domain" description="Retrotransposon Copia-like N-terminal" evidence="2">
    <location>
        <begin position="31"/>
        <end position="75"/>
    </location>
</feature>
<dbReference type="PANTHER" id="PTHR37610:SF40">
    <property type="entry name" value="OS01G0909600 PROTEIN"/>
    <property type="match status" value="1"/>
</dbReference>
<accession>A0AAW2UKJ8</accession>
<reference evidence="3" key="1">
    <citation type="submission" date="2020-06" db="EMBL/GenBank/DDBJ databases">
        <authorList>
            <person name="Li T."/>
            <person name="Hu X."/>
            <person name="Zhang T."/>
            <person name="Song X."/>
            <person name="Zhang H."/>
            <person name="Dai N."/>
            <person name="Sheng W."/>
            <person name="Hou X."/>
            <person name="Wei L."/>
        </authorList>
    </citation>
    <scope>NUCLEOTIDE SEQUENCE</scope>
    <source>
        <strain evidence="3">KEN1</strain>
        <tissue evidence="3">Leaf</tissue>
    </source>
</reference>
<proteinExistence type="predicted"/>
<evidence type="ECO:0000313" key="3">
    <source>
        <dbReference type="EMBL" id="KAL0415871.1"/>
    </source>
</evidence>